<evidence type="ECO:0000313" key="1">
    <source>
        <dbReference type="EMBL" id="KAG0430017.1"/>
    </source>
</evidence>
<evidence type="ECO:0000313" key="2">
    <source>
        <dbReference type="Proteomes" id="UP000805193"/>
    </source>
</evidence>
<accession>A0AC60Q813</accession>
<name>A0AC60Q813_IXOPE</name>
<dbReference type="EMBL" id="JABSTQ010009361">
    <property type="protein sequence ID" value="KAG0430017.1"/>
    <property type="molecule type" value="Genomic_DNA"/>
</dbReference>
<protein>
    <submittedName>
        <fullName evidence="1">Uncharacterized protein</fullName>
    </submittedName>
</protein>
<gene>
    <name evidence="1" type="ORF">HPB47_023066</name>
</gene>
<sequence length="247" mass="25167">MSASAAPVGPEHQGTYEPAVTPEHKVAEGRHHSHPHGIQGNHRTIMASHRCTVKLVFSALLALGLCSVQARPDGDTQGVNAEQQGANELKAQGAQAQASARRGVARQSVENRASAYGYGQPGAQPGYGGHGRVAQGYPYGGNYQGGGSNPYAQPGANPYAQPGYTGYANSVPGGTFGSAGSTYPAGSPSANPYQGGGSGGAYAQNYPAGYAGGLSARQGGARGKRDTRAAYQDSANNLYQDGGARLF</sequence>
<proteinExistence type="predicted"/>
<comment type="caution">
    <text evidence="1">The sequence shown here is derived from an EMBL/GenBank/DDBJ whole genome shotgun (WGS) entry which is preliminary data.</text>
</comment>
<keyword evidence="2" id="KW-1185">Reference proteome</keyword>
<organism evidence="1 2">
    <name type="scientific">Ixodes persulcatus</name>
    <name type="common">Taiga tick</name>
    <dbReference type="NCBI Taxonomy" id="34615"/>
    <lineage>
        <taxon>Eukaryota</taxon>
        <taxon>Metazoa</taxon>
        <taxon>Ecdysozoa</taxon>
        <taxon>Arthropoda</taxon>
        <taxon>Chelicerata</taxon>
        <taxon>Arachnida</taxon>
        <taxon>Acari</taxon>
        <taxon>Parasitiformes</taxon>
        <taxon>Ixodida</taxon>
        <taxon>Ixodoidea</taxon>
        <taxon>Ixodidae</taxon>
        <taxon>Ixodinae</taxon>
        <taxon>Ixodes</taxon>
    </lineage>
</organism>
<dbReference type="Proteomes" id="UP000805193">
    <property type="component" value="Unassembled WGS sequence"/>
</dbReference>
<reference evidence="1 2" key="1">
    <citation type="journal article" date="2020" name="Cell">
        <title>Large-Scale Comparative Analyses of Tick Genomes Elucidate Their Genetic Diversity and Vector Capacities.</title>
        <authorList>
            <consortium name="Tick Genome and Microbiome Consortium (TIGMIC)"/>
            <person name="Jia N."/>
            <person name="Wang J."/>
            <person name="Shi W."/>
            <person name="Du L."/>
            <person name="Sun Y."/>
            <person name="Zhan W."/>
            <person name="Jiang J.F."/>
            <person name="Wang Q."/>
            <person name="Zhang B."/>
            <person name="Ji P."/>
            <person name="Bell-Sakyi L."/>
            <person name="Cui X.M."/>
            <person name="Yuan T.T."/>
            <person name="Jiang B.G."/>
            <person name="Yang W.F."/>
            <person name="Lam T.T."/>
            <person name="Chang Q.C."/>
            <person name="Ding S.J."/>
            <person name="Wang X.J."/>
            <person name="Zhu J.G."/>
            <person name="Ruan X.D."/>
            <person name="Zhao L."/>
            <person name="Wei J.T."/>
            <person name="Ye R.Z."/>
            <person name="Que T.C."/>
            <person name="Du C.H."/>
            <person name="Zhou Y.H."/>
            <person name="Cheng J.X."/>
            <person name="Dai P.F."/>
            <person name="Guo W.B."/>
            <person name="Han X.H."/>
            <person name="Huang E.J."/>
            <person name="Li L.F."/>
            <person name="Wei W."/>
            <person name="Gao Y.C."/>
            <person name="Liu J.Z."/>
            <person name="Shao H.Z."/>
            <person name="Wang X."/>
            <person name="Wang C.C."/>
            <person name="Yang T.C."/>
            <person name="Huo Q.B."/>
            <person name="Li W."/>
            <person name="Chen H.Y."/>
            <person name="Chen S.E."/>
            <person name="Zhou L.G."/>
            <person name="Ni X.B."/>
            <person name="Tian J.H."/>
            <person name="Sheng Y."/>
            <person name="Liu T."/>
            <person name="Pan Y.S."/>
            <person name="Xia L.Y."/>
            <person name="Li J."/>
            <person name="Zhao F."/>
            <person name="Cao W.C."/>
        </authorList>
    </citation>
    <scope>NUCLEOTIDE SEQUENCE [LARGE SCALE GENOMIC DNA]</scope>
    <source>
        <strain evidence="1">Iper-2018</strain>
    </source>
</reference>